<proteinExistence type="predicted"/>
<dbReference type="EMBL" id="JAFJZO010000035">
    <property type="protein sequence ID" value="KAG5492801.1"/>
    <property type="molecule type" value="Genomic_DNA"/>
</dbReference>
<name>A0A836KZD6_9TRYP</name>
<dbReference type="KEGG" id="phet:94287505"/>
<evidence type="ECO:0000313" key="2">
    <source>
        <dbReference type="Proteomes" id="UP000674318"/>
    </source>
</evidence>
<comment type="caution">
    <text evidence="1">The sequence shown here is derived from an EMBL/GenBank/DDBJ whole genome shotgun (WGS) entry which is preliminary data.</text>
</comment>
<dbReference type="GeneID" id="94287505"/>
<organism evidence="1 2">
    <name type="scientific">Porcisia hertigi</name>
    <dbReference type="NCBI Taxonomy" id="2761500"/>
    <lineage>
        <taxon>Eukaryota</taxon>
        <taxon>Discoba</taxon>
        <taxon>Euglenozoa</taxon>
        <taxon>Kinetoplastea</taxon>
        <taxon>Metakinetoplastina</taxon>
        <taxon>Trypanosomatida</taxon>
        <taxon>Trypanosomatidae</taxon>
        <taxon>Leishmaniinae</taxon>
        <taxon>Porcisia</taxon>
    </lineage>
</organism>
<reference evidence="1 2" key="1">
    <citation type="submission" date="2021-02" db="EMBL/GenBank/DDBJ databases">
        <title>Porcisia hertigi Genome sequencing and assembly.</title>
        <authorList>
            <person name="Almutairi H."/>
            <person name="Gatherer D."/>
        </authorList>
    </citation>
    <scope>NUCLEOTIDE SEQUENCE [LARGE SCALE GENOMIC DNA]</scope>
    <source>
        <strain evidence="1 2">C119</strain>
    </source>
</reference>
<dbReference type="RefSeq" id="XP_067753585.1">
    <property type="nucleotide sequence ID" value="XM_067897428.1"/>
</dbReference>
<dbReference type="OrthoDB" id="274958at2759"/>
<keyword evidence="2" id="KW-1185">Reference proteome</keyword>
<accession>A0A836KZD6</accession>
<gene>
    <name evidence="1" type="ORF">JKF63_01381</name>
</gene>
<sequence length="147" mass="17589">MSQLWVKRAKAEMTRHSRVLETINRIFPMPFEERRSRVGMASYATYRWLRYFPVILVPCVVIGTLLETRDNPQEHVFTSLHLWLADHGVFRHDTVKALNPAFEDERRSIEWKANDRKWRFTGTDMPSEREIREFAAINIDRQSRRLS</sequence>
<evidence type="ECO:0000313" key="1">
    <source>
        <dbReference type="EMBL" id="KAG5492801.1"/>
    </source>
</evidence>
<dbReference type="Proteomes" id="UP000674318">
    <property type="component" value="Chromosome 35"/>
</dbReference>
<protein>
    <submittedName>
        <fullName evidence="1">Uncharacterized protein</fullName>
    </submittedName>
</protein>
<dbReference type="AlphaFoldDB" id="A0A836KZD6"/>